<keyword evidence="5 7" id="KW-1133">Transmembrane helix</keyword>
<keyword evidence="6 7" id="KW-0472">Membrane</keyword>
<dbReference type="GO" id="GO:0005886">
    <property type="term" value="C:plasma membrane"/>
    <property type="evidence" value="ECO:0007669"/>
    <property type="project" value="UniProtKB-SubCell"/>
</dbReference>
<evidence type="ECO:0000256" key="1">
    <source>
        <dbReference type="ARBA" id="ARBA00004651"/>
    </source>
</evidence>
<dbReference type="InterPro" id="IPR005614">
    <property type="entry name" value="NrfD-like"/>
</dbReference>
<evidence type="ECO:0000256" key="5">
    <source>
        <dbReference type="ARBA" id="ARBA00022989"/>
    </source>
</evidence>
<dbReference type="PANTHER" id="PTHR34856:SF2">
    <property type="entry name" value="PROTEIN NRFD"/>
    <property type="match status" value="1"/>
</dbReference>
<evidence type="ECO:0000256" key="6">
    <source>
        <dbReference type="ARBA" id="ARBA00023136"/>
    </source>
</evidence>
<evidence type="ECO:0000256" key="4">
    <source>
        <dbReference type="ARBA" id="ARBA00022692"/>
    </source>
</evidence>
<comment type="caution">
    <text evidence="9">The sequence shown here is derived from an EMBL/GenBank/DDBJ whole genome shotgun (WGS) entry which is preliminary data.</text>
</comment>
<comment type="subcellular location">
    <subcellularLocation>
        <location evidence="1">Cell membrane</location>
        <topology evidence="1">Multi-pass membrane protein</topology>
    </subcellularLocation>
</comment>
<protein>
    <recommendedName>
        <fullName evidence="8">PFL domain-containing protein</fullName>
    </recommendedName>
</protein>
<evidence type="ECO:0000256" key="3">
    <source>
        <dbReference type="ARBA" id="ARBA00022475"/>
    </source>
</evidence>
<dbReference type="AlphaFoldDB" id="A0A0F8W6U5"/>
<evidence type="ECO:0000256" key="7">
    <source>
        <dbReference type="SAM" id="Phobius"/>
    </source>
</evidence>
<feature type="transmembrane region" description="Helical" evidence="7">
    <location>
        <begin position="53"/>
        <end position="71"/>
    </location>
</feature>
<dbReference type="InterPro" id="IPR052049">
    <property type="entry name" value="Electron_transfer_protein"/>
</dbReference>
<sequence>MNYEGYVYPNETVEWGLMIVMYPYITGIVAGTFIVSSLYHVFKVEKLAPVGKLSLLVSLAFLCLATTPLLLHLGHPERSFFIMIRPNLRSAMSGFGFIYSFYMALLLLEIWFIYRPLIVDLSRNASTAAARLFYSVIALGVREIPEPARRIDARIITLLAGIGIPAACILTGYVDLVKILELTLANGRDPRTGKQLGPETGEATEFQSFDELFEAW</sequence>
<feature type="transmembrane region" description="Helical" evidence="7">
    <location>
        <begin position="20"/>
        <end position="41"/>
    </location>
</feature>
<proteinExistence type="inferred from homology"/>
<keyword evidence="3" id="KW-1003">Cell membrane</keyword>
<reference evidence="9" key="1">
    <citation type="journal article" date="2015" name="Nature">
        <title>Complex archaea that bridge the gap between prokaryotes and eukaryotes.</title>
        <authorList>
            <person name="Spang A."/>
            <person name="Saw J.H."/>
            <person name="Jorgensen S.L."/>
            <person name="Zaremba-Niedzwiedzka K."/>
            <person name="Martijn J."/>
            <person name="Lind A.E."/>
            <person name="van Eijk R."/>
            <person name="Schleper C."/>
            <person name="Guy L."/>
            <person name="Ettema T.J."/>
        </authorList>
    </citation>
    <scope>NUCLEOTIDE SEQUENCE</scope>
</reference>
<dbReference type="InterPro" id="IPR004184">
    <property type="entry name" value="PFL_dom"/>
</dbReference>
<name>A0A0F8W6U5_9ZZZZ</name>
<dbReference type="SUPFAM" id="SSF51998">
    <property type="entry name" value="PFL-like glycyl radical enzymes"/>
    <property type="match status" value="1"/>
</dbReference>
<evidence type="ECO:0000313" key="9">
    <source>
        <dbReference type="EMBL" id="KKK52472.1"/>
    </source>
</evidence>
<dbReference type="Gene3D" id="3.20.70.20">
    <property type="match status" value="1"/>
</dbReference>
<feature type="non-terminal residue" evidence="9">
    <location>
        <position position="216"/>
    </location>
</feature>
<gene>
    <name evidence="9" type="ORF">LCGC14_3104570</name>
</gene>
<dbReference type="PANTHER" id="PTHR34856">
    <property type="entry name" value="PROTEIN NRFD"/>
    <property type="match status" value="1"/>
</dbReference>
<dbReference type="EMBL" id="LAZR01067002">
    <property type="protein sequence ID" value="KKK52472.1"/>
    <property type="molecule type" value="Genomic_DNA"/>
</dbReference>
<feature type="transmembrane region" description="Helical" evidence="7">
    <location>
        <begin position="155"/>
        <end position="174"/>
    </location>
</feature>
<comment type="similarity">
    <text evidence="2">Belongs to the NrfD family.</text>
</comment>
<dbReference type="PROSITE" id="PS51554">
    <property type="entry name" value="PFL"/>
    <property type="match status" value="1"/>
</dbReference>
<dbReference type="Pfam" id="PF03916">
    <property type="entry name" value="NrfD"/>
    <property type="match status" value="1"/>
</dbReference>
<keyword evidence="4 7" id="KW-0812">Transmembrane</keyword>
<feature type="transmembrane region" description="Helical" evidence="7">
    <location>
        <begin position="91"/>
        <end position="114"/>
    </location>
</feature>
<evidence type="ECO:0000256" key="2">
    <source>
        <dbReference type="ARBA" id="ARBA00008929"/>
    </source>
</evidence>
<organism evidence="9">
    <name type="scientific">marine sediment metagenome</name>
    <dbReference type="NCBI Taxonomy" id="412755"/>
    <lineage>
        <taxon>unclassified sequences</taxon>
        <taxon>metagenomes</taxon>
        <taxon>ecological metagenomes</taxon>
    </lineage>
</organism>
<accession>A0A0F8W6U5</accession>
<feature type="domain" description="PFL" evidence="8">
    <location>
        <begin position="172"/>
        <end position="216"/>
    </location>
</feature>
<dbReference type="GO" id="GO:0003824">
    <property type="term" value="F:catalytic activity"/>
    <property type="evidence" value="ECO:0007669"/>
    <property type="project" value="InterPro"/>
</dbReference>
<evidence type="ECO:0000259" key="8">
    <source>
        <dbReference type="PROSITE" id="PS51554"/>
    </source>
</evidence>